<organism evidence="4 5">
    <name type="scientific">Ananas comosus</name>
    <name type="common">Pineapple</name>
    <name type="synonym">Ananas ananas</name>
    <dbReference type="NCBI Taxonomy" id="4615"/>
    <lineage>
        <taxon>Eukaryota</taxon>
        <taxon>Viridiplantae</taxon>
        <taxon>Streptophyta</taxon>
        <taxon>Embryophyta</taxon>
        <taxon>Tracheophyta</taxon>
        <taxon>Spermatophyta</taxon>
        <taxon>Magnoliopsida</taxon>
        <taxon>Liliopsida</taxon>
        <taxon>Poales</taxon>
        <taxon>Bromeliaceae</taxon>
        <taxon>Bromelioideae</taxon>
        <taxon>Ananas</taxon>
    </lineage>
</organism>
<dbReference type="PANTHER" id="PTHR31928:SF3">
    <property type="entry name" value="EXPRESSED PROTEIN"/>
    <property type="match status" value="1"/>
</dbReference>
<feature type="compositionally biased region" description="Basic and acidic residues" evidence="1">
    <location>
        <begin position="327"/>
        <end position="343"/>
    </location>
</feature>
<sequence length="690" mass="74242">MATVTPGVLLKLLQSMDTEARVAGEHRSAVLQVTGIVPALSASTADDLWPAHGFYLQLSDSLHSTYVALSDRDADAVLSARPQLGQLVHVDRLRFDRPPVPRALGLRPVPASRPLPFAGSPEPLVARSAPSHRGFVIQPASPAHAGPPLLPSSSSSRKSPNFPLEPDNSISDKENAAAAAPNGKRRFSSPAGAKLAARKSNGESSRPSSPSVGSRPSSPAPSKCVVPSLVAAKEENRRAAREPAIVVPSRYRNPSPAGRKSASSPMGRRGSMSPARRLSGGLKMSPATGEKKKGGVVVAGISKVSDALLGSVKSMRKSWDDSSVSSELKDKGGSKSKVDKEAILRTQVAMSRRLSDASWEQSNNEEASTNEKPKPSKKVEPEVSKYEKTKSSKKMESTSSEKQNLASANVTVQERKWTDGSIPLDGVSSNLAKLGKDAFLRRDIASVAAAEALEEALVTESVIRNLSMFSNLCSTSKANNPLPTIDRFLSIYEDIVKLNSTSESLNNGPNDTTSLESTKSATLWVEAALVTDLEALRLLNDVTECIHKQKDIEKPKAVSVDPPRTSLSKRQPSSIANKWRRGQGMSETLELAKALRHEMQNWFLKFVEEALDVGFRLFGDGSSNGKDNNGRVAAVLSQLKRINEWLDGVGRVQGEDRVKERVEQLKRKIYGFVISHVGSAFDSSVSLSKC</sequence>
<dbReference type="Proteomes" id="UP000515123">
    <property type="component" value="Linkage group 13"/>
</dbReference>
<dbReference type="PANTHER" id="PTHR31928">
    <property type="entry name" value="EXPRESSED PROTEIN"/>
    <property type="match status" value="1"/>
</dbReference>
<keyword evidence="4" id="KW-1185">Reference proteome</keyword>
<feature type="domain" description="DUF6857" evidence="3">
    <location>
        <begin position="412"/>
        <end position="683"/>
    </location>
</feature>
<feature type="region of interest" description="Disordered" evidence="1">
    <location>
        <begin position="136"/>
        <end position="297"/>
    </location>
</feature>
<accession>A0A6P5FYN5</accession>
<dbReference type="GO" id="GO:0008017">
    <property type="term" value="F:microtubule binding"/>
    <property type="evidence" value="ECO:0007669"/>
    <property type="project" value="EnsemblPlants"/>
</dbReference>
<evidence type="ECO:0000259" key="3">
    <source>
        <dbReference type="Pfam" id="PF21647"/>
    </source>
</evidence>
<feature type="compositionally biased region" description="Low complexity" evidence="1">
    <location>
        <begin position="204"/>
        <end position="222"/>
    </location>
</feature>
<dbReference type="InterPro" id="IPR048297">
    <property type="entry name" value="DUF936_dom_pln"/>
</dbReference>
<dbReference type="GO" id="GO:0005874">
    <property type="term" value="C:microtubule"/>
    <property type="evidence" value="ECO:0007669"/>
    <property type="project" value="EnsemblPlants"/>
</dbReference>
<feature type="domain" description="DUF936" evidence="2">
    <location>
        <begin position="4"/>
        <end position="126"/>
    </location>
</feature>
<feature type="compositionally biased region" description="Polar residues" evidence="1">
    <location>
        <begin position="403"/>
        <end position="412"/>
    </location>
</feature>
<dbReference type="InterPro" id="IPR049172">
    <property type="entry name" value="DUF6857_pln"/>
</dbReference>
<dbReference type="RefSeq" id="XP_020101154.1">
    <property type="nucleotide sequence ID" value="XM_020245565.1"/>
</dbReference>
<feature type="compositionally biased region" description="Polar residues" evidence="1">
    <location>
        <begin position="565"/>
        <end position="575"/>
    </location>
</feature>
<feature type="compositionally biased region" description="Low complexity" evidence="1">
    <location>
        <begin position="139"/>
        <end position="164"/>
    </location>
</feature>
<dbReference type="InterPro" id="IPR010341">
    <property type="entry name" value="DUF936_pln"/>
</dbReference>
<dbReference type="GeneID" id="109719057"/>
<evidence type="ECO:0000259" key="2">
    <source>
        <dbReference type="Pfam" id="PF06075"/>
    </source>
</evidence>
<reference evidence="5" key="2">
    <citation type="submission" date="2025-08" db="UniProtKB">
        <authorList>
            <consortium name="RefSeq"/>
        </authorList>
    </citation>
    <scope>IDENTIFICATION</scope>
    <source>
        <tissue evidence="5">Leaf</tissue>
    </source>
</reference>
<dbReference type="Gramene" id="Aco012583.1.mrna1">
    <property type="protein sequence ID" value="Aco012583.1.mrna1"/>
    <property type="gene ID" value="Aco012583.1.path1"/>
</dbReference>
<dbReference type="Pfam" id="PF06075">
    <property type="entry name" value="DUF936"/>
    <property type="match status" value="1"/>
</dbReference>
<proteinExistence type="predicted"/>
<reference evidence="4" key="1">
    <citation type="journal article" date="2015" name="Nat. Genet.">
        <title>The pineapple genome and the evolution of CAM photosynthesis.</title>
        <authorList>
            <person name="Ming R."/>
            <person name="VanBuren R."/>
            <person name="Wai C.M."/>
            <person name="Tang H."/>
            <person name="Schatz M.C."/>
            <person name="Bowers J.E."/>
            <person name="Lyons E."/>
            <person name="Wang M.L."/>
            <person name="Chen J."/>
            <person name="Biggers E."/>
            <person name="Zhang J."/>
            <person name="Huang L."/>
            <person name="Zhang L."/>
            <person name="Miao W."/>
            <person name="Zhang J."/>
            <person name="Ye Z."/>
            <person name="Miao C."/>
            <person name="Lin Z."/>
            <person name="Wang H."/>
            <person name="Zhou H."/>
            <person name="Yim W.C."/>
            <person name="Priest H.D."/>
            <person name="Zheng C."/>
            <person name="Woodhouse M."/>
            <person name="Edger P.P."/>
            <person name="Guyot R."/>
            <person name="Guo H.B."/>
            <person name="Guo H."/>
            <person name="Zheng G."/>
            <person name="Singh R."/>
            <person name="Sharma A."/>
            <person name="Min X."/>
            <person name="Zheng Y."/>
            <person name="Lee H."/>
            <person name="Gurtowski J."/>
            <person name="Sedlazeck F.J."/>
            <person name="Harkess A."/>
            <person name="McKain M.R."/>
            <person name="Liao Z."/>
            <person name="Fang J."/>
            <person name="Liu J."/>
            <person name="Zhang X."/>
            <person name="Zhang Q."/>
            <person name="Hu W."/>
            <person name="Qin Y."/>
            <person name="Wang K."/>
            <person name="Chen L.Y."/>
            <person name="Shirley N."/>
            <person name="Lin Y.R."/>
            <person name="Liu L.Y."/>
            <person name="Hernandez A.G."/>
            <person name="Wright C.L."/>
            <person name="Bulone V."/>
            <person name="Tuskan G.A."/>
            <person name="Heath K."/>
            <person name="Zee F."/>
            <person name="Moore P.H."/>
            <person name="Sunkar R."/>
            <person name="Leebens-Mack J.H."/>
            <person name="Mockler T."/>
            <person name="Bennetzen J.L."/>
            <person name="Freeling M."/>
            <person name="Sankoff D."/>
            <person name="Paterson A.H."/>
            <person name="Zhu X."/>
            <person name="Yang X."/>
            <person name="Smith J.A."/>
            <person name="Cushman J.C."/>
            <person name="Paull R.E."/>
            <person name="Yu Q."/>
        </authorList>
    </citation>
    <scope>NUCLEOTIDE SEQUENCE [LARGE SCALE GENOMIC DNA]</scope>
    <source>
        <strain evidence="4">cv. F153</strain>
    </source>
</reference>
<feature type="compositionally biased region" description="Basic and acidic residues" evidence="1">
    <location>
        <begin position="369"/>
        <end position="396"/>
    </location>
</feature>
<feature type="compositionally biased region" description="Polar residues" evidence="1">
    <location>
        <begin position="358"/>
        <end position="367"/>
    </location>
</feature>
<gene>
    <name evidence="5" type="primary">LOC109719057</name>
</gene>
<evidence type="ECO:0000313" key="5">
    <source>
        <dbReference type="RefSeq" id="XP_020101154.1"/>
    </source>
</evidence>
<protein>
    <submittedName>
        <fullName evidence="5">Uncharacterized protein LOC109719057</fullName>
    </submittedName>
</protein>
<dbReference type="OrthoDB" id="1918502at2759"/>
<dbReference type="AlphaFoldDB" id="A0A6P5FYN5"/>
<name>A0A6P5FYN5_ANACO</name>
<feature type="region of interest" description="Disordered" evidence="1">
    <location>
        <begin position="314"/>
        <end position="412"/>
    </location>
</feature>
<dbReference type="Pfam" id="PF21647">
    <property type="entry name" value="DUF6857"/>
    <property type="match status" value="1"/>
</dbReference>
<evidence type="ECO:0000256" key="1">
    <source>
        <dbReference type="SAM" id="MobiDB-lite"/>
    </source>
</evidence>
<feature type="compositionally biased region" description="Basic and acidic residues" evidence="1">
    <location>
        <begin position="232"/>
        <end position="241"/>
    </location>
</feature>
<feature type="region of interest" description="Disordered" evidence="1">
    <location>
        <begin position="552"/>
        <end position="575"/>
    </location>
</feature>
<evidence type="ECO:0000313" key="4">
    <source>
        <dbReference type="Proteomes" id="UP000515123"/>
    </source>
</evidence>